<dbReference type="InterPro" id="IPR003694">
    <property type="entry name" value="NAD_synthase"/>
</dbReference>
<dbReference type="STRING" id="747676.F4R5T9"/>
<reference evidence="3" key="1">
    <citation type="journal article" date="2011" name="Proc. Natl. Acad. Sci. U.S.A.">
        <title>Obligate biotrophy features unraveled by the genomic analysis of rust fungi.</title>
        <authorList>
            <person name="Duplessis S."/>
            <person name="Cuomo C.A."/>
            <person name="Lin Y.-C."/>
            <person name="Aerts A."/>
            <person name="Tisserant E."/>
            <person name="Veneault-Fourrey C."/>
            <person name="Joly D.L."/>
            <person name="Hacquard S."/>
            <person name="Amselem J."/>
            <person name="Cantarel B.L."/>
            <person name="Chiu R."/>
            <person name="Coutinho P.M."/>
            <person name="Feau N."/>
            <person name="Field M."/>
            <person name="Frey P."/>
            <person name="Gelhaye E."/>
            <person name="Goldberg J."/>
            <person name="Grabherr M.G."/>
            <person name="Kodira C.D."/>
            <person name="Kohler A."/>
            <person name="Kuees U."/>
            <person name="Lindquist E.A."/>
            <person name="Lucas S.M."/>
            <person name="Mago R."/>
            <person name="Mauceli E."/>
            <person name="Morin E."/>
            <person name="Murat C."/>
            <person name="Pangilinan J.L."/>
            <person name="Park R."/>
            <person name="Pearson M."/>
            <person name="Quesneville H."/>
            <person name="Rouhier N."/>
            <person name="Sakthikumar S."/>
            <person name="Salamov A.A."/>
            <person name="Schmutz J."/>
            <person name="Selles B."/>
            <person name="Shapiro H."/>
            <person name="Tanguay P."/>
            <person name="Tuskan G.A."/>
            <person name="Henrissat B."/>
            <person name="Van de Peer Y."/>
            <person name="Rouze P."/>
            <person name="Ellis J.G."/>
            <person name="Dodds P.N."/>
            <person name="Schein J.E."/>
            <person name="Zhong S."/>
            <person name="Hamelin R.C."/>
            <person name="Grigoriev I.V."/>
            <person name="Szabo L.J."/>
            <person name="Martin F."/>
        </authorList>
    </citation>
    <scope>NUCLEOTIDE SEQUENCE [LARGE SCALE GENOMIC DNA]</scope>
    <source>
        <strain evidence="3">98AG31 / pathotype 3-4-7</strain>
    </source>
</reference>
<dbReference type="HOGENOM" id="CLU_2996944_0_0_1"/>
<dbReference type="GO" id="GO:0003952">
    <property type="term" value="F:NAD+ synthase (glutamine-hydrolyzing) activity"/>
    <property type="evidence" value="ECO:0007669"/>
    <property type="project" value="InterPro"/>
</dbReference>
<protein>
    <submittedName>
        <fullName evidence="2">Uncharacterized protein</fullName>
    </submittedName>
</protein>
<organism evidence="3">
    <name type="scientific">Melampsora larici-populina (strain 98AG31 / pathotype 3-4-7)</name>
    <name type="common">Poplar leaf rust fungus</name>
    <dbReference type="NCBI Taxonomy" id="747676"/>
    <lineage>
        <taxon>Eukaryota</taxon>
        <taxon>Fungi</taxon>
        <taxon>Dikarya</taxon>
        <taxon>Basidiomycota</taxon>
        <taxon>Pucciniomycotina</taxon>
        <taxon>Pucciniomycetes</taxon>
        <taxon>Pucciniales</taxon>
        <taxon>Melampsoraceae</taxon>
        <taxon>Melampsora</taxon>
    </lineage>
</organism>
<dbReference type="OrthoDB" id="2020662at2759"/>
<gene>
    <name evidence="2" type="ORF">MELLADRAFT_89350</name>
</gene>
<dbReference type="VEuPathDB" id="FungiDB:MELLADRAFT_89350"/>
<dbReference type="AlphaFoldDB" id="F4R5T9"/>
<evidence type="ECO:0000313" key="3">
    <source>
        <dbReference type="Proteomes" id="UP000001072"/>
    </source>
</evidence>
<dbReference type="GO" id="GO:0005737">
    <property type="term" value="C:cytoplasm"/>
    <property type="evidence" value="ECO:0007669"/>
    <property type="project" value="InterPro"/>
</dbReference>
<sequence>MLVCQSLEGYMTKYDCSSAGINPIGGISKTDSKSFIGCAEKKFEIPISNQLSNYDSC</sequence>
<dbReference type="SUPFAM" id="SSF52402">
    <property type="entry name" value="Adenine nucleotide alpha hydrolases-like"/>
    <property type="match status" value="1"/>
</dbReference>
<dbReference type="InParanoid" id="F4R5T9"/>
<accession>F4R5T9</accession>
<dbReference type="GeneID" id="18935161"/>
<dbReference type="KEGG" id="mlr:MELLADRAFT_89350"/>
<evidence type="ECO:0000313" key="2">
    <source>
        <dbReference type="EMBL" id="EGG12196.1"/>
    </source>
</evidence>
<dbReference type="GO" id="GO:0004359">
    <property type="term" value="F:glutaminase activity"/>
    <property type="evidence" value="ECO:0007669"/>
    <property type="project" value="InterPro"/>
</dbReference>
<dbReference type="Proteomes" id="UP000001072">
    <property type="component" value="Unassembled WGS sequence"/>
</dbReference>
<dbReference type="RefSeq" id="XP_007404571.1">
    <property type="nucleotide sequence ID" value="XM_007404509.1"/>
</dbReference>
<name>F4R5T9_MELLP</name>
<dbReference type="Gene3D" id="3.40.50.620">
    <property type="entry name" value="HUPs"/>
    <property type="match status" value="1"/>
</dbReference>
<evidence type="ECO:0000256" key="1">
    <source>
        <dbReference type="ARBA" id="ARBA00022598"/>
    </source>
</evidence>
<dbReference type="EMBL" id="GL883091">
    <property type="protein sequence ID" value="EGG12196.1"/>
    <property type="molecule type" value="Genomic_DNA"/>
</dbReference>
<dbReference type="PANTHER" id="PTHR23090">
    <property type="entry name" value="NH 3 /GLUTAMINE-DEPENDENT NAD + SYNTHETASE"/>
    <property type="match status" value="1"/>
</dbReference>
<dbReference type="GO" id="GO:0009435">
    <property type="term" value="P:NAD+ biosynthetic process"/>
    <property type="evidence" value="ECO:0007669"/>
    <property type="project" value="InterPro"/>
</dbReference>
<proteinExistence type="predicted"/>
<dbReference type="PANTHER" id="PTHR23090:SF9">
    <property type="entry name" value="GLUTAMINE-DEPENDENT NAD(+) SYNTHETASE"/>
    <property type="match status" value="1"/>
</dbReference>
<keyword evidence="3" id="KW-1185">Reference proteome</keyword>
<keyword evidence="1" id="KW-0436">Ligase</keyword>
<dbReference type="InterPro" id="IPR014729">
    <property type="entry name" value="Rossmann-like_a/b/a_fold"/>
</dbReference>
<dbReference type="eggNOG" id="KOG2303">
    <property type="taxonomic scope" value="Eukaryota"/>
</dbReference>